<evidence type="ECO:0000256" key="2">
    <source>
        <dbReference type="ARBA" id="ARBA00005452"/>
    </source>
</evidence>
<evidence type="ECO:0000256" key="5">
    <source>
        <dbReference type="ARBA" id="ARBA00022519"/>
    </source>
</evidence>
<feature type="transmembrane region" description="Helical" evidence="10">
    <location>
        <begin position="317"/>
        <end position="336"/>
    </location>
</feature>
<dbReference type="PANTHER" id="PTHR46997">
    <property type="entry name" value="LOW AFFINITY TRYPTOPHAN PERMEASE-RELATED"/>
    <property type="match status" value="1"/>
</dbReference>
<dbReference type="AlphaFoldDB" id="A0A1G8E2P3"/>
<evidence type="ECO:0000256" key="9">
    <source>
        <dbReference type="ARBA" id="ARBA00023136"/>
    </source>
</evidence>
<feature type="transmembrane region" description="Helical" evidence="10">
    <location>
        <begin position="40"/>
        <end position="66"/>
    </location>
</feature>
<evidence type="ECO:0000256" key="8">
    <source>
        <dbReference type="ARBA" id="ARBA00022989"/>
    </source>
</evidence>
<dbReference type="InterPro" id="IPR018227">
    <property type="entry name" value="Amino_acid_transport_2"/>
</dbReference>
<comment type="subcellular location">
    <subcellularLocation>
        <location evidence="1">Cell inner membrane</location>
        <topology evidence="1">Multi-pass membrane protein</topology>
    </subcellularLocation>
</comment>
<keyword evidence="12" id="KW-1185">Reference proteome</keyword>
<feature type="transmembrane region" description="Helical" evidence="10">
    <location>
        <begin position="12"/>
        <end position="34"/>
    </location>
</feature>
<dbReference type="Gene3D" id="1.20.1740.10">
    <property type="entry name" value="Amino acid/polyamine transporter I"/>
    <property type="match status" value="1"/>
</dbReference>
<feature type="transmembrane region" description="Helical" evidence="10">
    <location>
        <begin position="158"/>
        <end position="179"/>
    </location>
</feature>
<keyword evidence="7" id="KW-0029">Amino-acid transport</keyword>
<dbReference type="GO" id="GO:0003333">
    <property type="term" value="P:amino acid transmembrane transport"/>
    <property type="evidence" value="ECO:0007669"/>
    <property type="project" value="InterPro"/>
</dbReference>
<feature type="transmembrane region" description="Helical" evidence="10">
    <location>
        <begin position="226"/>
        <end position="248"/>
    </location>
</feature>
<comment type="similarity">
    <text evidence="2">Belongs to the amino acid/polyamine transporter 2 family. Mtr/TnaB/TyrP permease subfamily.</text>
</comment>
<feature type="transmembrane region" description="Helical" evidence="10">
    <location>
        <begin position="342"/>
        <end position="365"/>
    </location>
</feature>
<keyword evidence="3" id="KW-0813">Transport</keyword>
<dbReference type="PROSITE" id="PS00594">
    <property type="entry name" value="AROMATIC_AA_PERMEASE_1"/>
    <property type="match status" value="1"/>
</dbReference>
<organism evidence="11 12">
    <name type="scientific">Myroides phaeus</name>
    <dbReference type="NCBI Taxonomy" id="702745"/>
    <lineage>
        <taxon>Bacteria</taxon>
        <taxon>Pseudomonadati</taxon>
        <taxon>Bacteroidota</taxon>
        <taxon>Flavobacteriia</taxon>
        <taxon>Flavobacteriales</taxon>
        <taxon>Flavobacteriaceae</taxon>
        <taxon>Myroides</taxon>
    </lineage>
</organism>
<sequence>MQANKNLIMNSKLLGSILIIAGSSIGGGMLAMPITSAGVGFLGTLLLLFVIWFAMCYTALLMVRIYDFNLPTDGFDTLTKKYAGMVVNRIAGLSLMFLIYGLTAAYMTGGGTILKTNADQLFDTNIDSRLAILIFSILFSSIVLIGTRWVDLFTRGLFIAKLIFLFLLVVLMTPLIQGINLLSMPLSQGLIVTAIPAIFTSFGFHGSIPSIVTYLDGDKKLLKKAFILGSLLPLAIYLIWQTVVLGSLDQTSFMQILNDNLGLKGLILSVREMAQSPSVETLFSFFAAAALGTSFLGVSIGLYDYYKDLFKNKQKQFIKPLSGALTFLPPLMFALFYPEGFILALGYAAIAGVILALIIPSILYINAMRFHNIAIPMYQYLLLAMIFIFSVIIVYAQLIVVQNQ</sequence>
<keyword evidence="4" id="KW-1003">Cell membrane</keyword>
<protein>
    <submittedName>
        <fullName evidence="11">Tyrosine-specific transport protein</fullName>
    </submittedName>
</protein>
<feature type="transmembrane region" description="Helical" evidence="10">
    <location>
        <begin position="377"/>
        <end position="400"/>
    </location>
</feature>
<reference evidence="12" key="1">
    <citation type="submission" date="2016-10" db="EMBL/GenBank/DDBJ databases">
        <authorList>
            <person name="Varghese N."/>
            <person name="Submissions S."/>
        </authorList>
    </citation>
    <scope>NUCLEOTIDE SEQUENCE [LARGE SCALE GENOMIC DNA]</scope>
    <source>
        <strain evidence="12">DSM 23313</strain>
    </source>
</reference>
<evidence type="ECO:0000313" key="11">
    <source>
        <dbReference type="EMBL" id="SDH64183.1"/>
    </source>
</evidence>
<name>A0A1G8E2P3_9FLAO</name>
<dbReference type="InterPro" id="IPR013059">
    <property type="entry name" value="Trp_tyr_transpt"/>
</dbReference>
<feature type="transmembrane region" description="Helical" evidence="10">
    <location>
        <begin position="191"/>
        <end position="214"/>
    </location>
</feature>
<evidence type="ECO:0000256" key="7">
    <source>
        <dbReference type="ARBA" id="ARBA00022970"/>
    </source>
</evidence>
<evidence type="ECO:0000256" key="1">
    <source>
        <dbReference type="ARBA" id="ARBA00004429"/>
    </source>
</evidence>
<keyword evidence="5" id="KW-0997">Cell inner membrane</keyword>
<feature type="transmembrane region" description="Helical" evidence="10">
    <location>
        <begin position="86"/>
        <end position="108"/>
    </location>
</feature>
<dbReference type="EMBL" id="FNDQ01000009">
    <property type="protein sequence ID" value="SDH64183.1"/>
    <property type="molecule type" value="Genomic_DNA"/>
</dbReference>
<keyword evidence="8 10" id="KW-1133">Transmembrane helix</keyword>
<keyword evidence="6 10" id="KW-0812">Transmembrane</keyword>
<dbReference type="GO" id="GO:0005886">
    <property type="term" value="C:plasma membrane"/>
    <property type="evidence" value="ECO:0007669"/>
    <property type="project" value="UniProtKB-SubCell"/>
</dbReference>
<evidence type="ECO:0000256" key="10">
    <source>
        <dbReference type="SAM" id="Phobius"/>
    </source>
</evidence>
<feature type="transmembrane region" description="Helical" evidence="10">
    <location>
        <begin position="282"/>
        <end position="305"/>
    </location>
</feature>
<dbReference type="GO" id="GO:0015173">
    <property type="term" value="F:aromatic amino acid transmembrane transporter activity"/>
    <property type="evidence" value="ECO:0007669"/>
    <property type="project" value="InterPro"/>
</dbReference>
<dbReference type="Pfam" id="PF03222">
    <property type="entry name" value="Trp_Tyr_perm"/>
    <property type="match status" value="1"/>
</dbReference>
<evidence type="ECO:0000256" key="6">
    <source>
        <dbReference type="ARBA" id="ARBA00022692"/>
    </source>
</evidence>
<keyword evidence="9 10" id="KW-0472">Membrane</keyword>
<gene>
    <name evidence="11" type="ORF">SAMN05421818_10928</name>
</gene>
<dbReference type="PANTHER" id="PTHR46997:SF2">
    <property type="entry name" value="TYROSINE-SPECIFIC TRANSPORT SYSTEM"/>
    <property type="match status" value="1"/>
</dbReference>
<feature type="transmembrane region" description="Helical" evidence="10">
    <location>
        <begin position="128"/>
        <end position="146"/>
    </location>
</feature>
<dbReference type="InterPro" id="IPR013061">
    <property type="entry name" value="Trp/try_permease_CS"/>
</dbReference>
<accession>A0A1G8E2P3</accession>
<dbReference type="STRING" id="702745.SAMN05421818_10928"/>
<evidence type="ECO:0000256" key="4">
    <source>
        <dbReference type="ARBA" id="ARBA00022475"/>
    </source>
</evidence>
<evidence type="ECO:0000256" key="3">
    <source>
        <dbReference type="ARBA" id="ARBA00022448"/>
    </source>
</evidence>
<dbReference type="NCBIfam" id="TIGR00837">
    <property type="entry name" value="araaP"/>
    <property type="match status" value="1"/>
</dbReference>
<proteinExistence type="inferred from homology"/>
<evidence type="ECO:0000313" key="12">
    <source>
        <dbReference type="Proteomes" id="UP000243588"/>
    </source>
</evidence>
<dbReference type="Proteomes" id="UP000243588">
    <property type="component" value="Unassembled WGS sequence"/>
</dbReference>
<dbReference type="PRINTS" id="PR00166">
    <property type="entry name" value="AROAAPRMEASE"/>
</dbReference>